<keyword evidence="2" id="KW-1185">Reference proteome</keyword>
<sequence length="152" mass="16324">MVLMGSKSLEVVEPITTEAWNTTGLHLHRKSLAHATFYWGHETEILFPGWPDSSSSMYALALMLVFVLAVLVEFLGSYKLIEPGASRVATGLFKTALHSVRAGLAYMVILAIMSFNGGVFIAAILGHAVGFLLFGSRVFKKSGGSGSDSQKS</sequence>
<accession>A0ACC1AQG3</accession>
<reference evidence="2" key="1">
    <citation type="journal article" date="2023" name="G3 (Bethesda)">
        <title>Genome assembly and association tests identify interacting loci associated with vigor, precocity, and sex in interspecific pistachio rootstocks.</title>
        <authorList>
            <person name="Palmer W."/>
            <person name="Jacygrad E."/>
            <person name="Sagayaradj S."/>
            <person name="Cavanaugh K."/>
            <person name="Han R."/>
            <person name="Bertier L."/>
            <person name="Beede B."/>
            <person name="Kafkas S."/>
            <person name="Golino D."/>
            <person name="Preece J."/>
            <person name="Michelmore R."/>
        </authorList>
    </citation>
    <scope>NUCLEOTIDE SEQUENCE [LARGE SCALE GENOMIC DNA]</scope>
</reference>
<proteinExistence type="predicted"/>
<evidence type="ECO:0000313" key="1">
    <source>
        <dbReference type="EMBL" id="KAJ0088945.1"/>
    </source>
</evidence>
<evidence type="ECO:0000313" key="2">
    <source>
        <dbReference type="Proteomes" id="UP001164250"/>
    </source>
</evidence>
<dbReference type="Proteomes" id="UP001164250">
    <property type="component" value="Chromosome 9"/>
</dbReference>
<organism evidence="1 2">
    <name type="scientific">Pistacia atlantica</name>
    <dbReference type="NCBI Taxonomy" id="434234"/>
    <lineage>
        <taxon>Eukaryota</taxon>
        <taxon>Viridiplantae</taxon>
        <taxon>Streptophyta</taxon>
        <taxon>Embryophyta</taxon>
        <taxon>Tracheophyta</taxon>
        <taxon>Spermatophyta</taxon>
        <taxon>Magnoliopsida</taxon>
        <taxon>eudicotyledons</taxon>
        <taxon>Gunneridae</taxon>
        <taxon>Pentapetalae</taxon>
        <taxon>rosids</taxon>
        <taxon>malvids</taxon>
        <taxon>Sapindales</taxon>
        <taxon>Anacardiaceae</taxon>
        <taxon>Pistacia</taxon>
    </lineage>
</organism>
<comment type="caution">
    <text evidence="1">The sequence shown here is derived from an EMBL/GenBank/DDBJ whole genome shotgun (WGS) entry which is preliminary data.</text>
</comment>
<gene>
    <name evidence="1" type="ORF">Patl1_31759</name>
</gene>
<protein>
    <submittedName>
        <fullName evidence="1">Uncharacterized protein</fullName>
    </submittedName>
</protein>
<name>A0ACC1AQG3_9ROSI</name>
<dbReference type="EMBL" id="CM047905">
    <property type="protein sequence ID" value="KAJ0088945.1"/>
    <property type="molecule type" value="Genomic_DNA"/>
</dbReference>